<dbReference type="Proteomes" id="UP001556692">
    <property type="component" value="Unassembled WGS sequence"/>
</dbReference>
<organism evidence="1 2">
    <name type="scientific">Aquibium pacificus</name>
    <dbReference type="NCBI Taxonomy" id="3153579"/>
    <lineage>
        <taxon>Bacteria</taxon>
        <taxon>Pseudomonadati</taxon>
        <taxon>Pseudomonadota</taxon>
        <taxon>Alphaproteobacteria</taxon>
        <taxon>Hyphomicrobiales</taxon>
        <taxon>Phyllobacteriaceae</taxon>
        <taxon>Aquibium</taxon>
    </lineage>
</organism>
<keyword evidence="2" id="KW-1185">Reference proteome</keyword>
<evidence type="ECO:0008006" key="3">
    <source>
        <dbReference type="Google" id="ProtNLM"/>
    </source>
</evidence>
<sequence>MMIDKIGNMLSGFINTSEAHRKPKVERPVERVVDEEFNERDRIARNQEATLAKVRKVLKAWSDPDAVLAQKTGVSVSTLDAFRSGRATLPHLDARKLVPILFANMHVDARWELRAGPDPLNPEFGNINRVVEVGAPVEPAKPKIAPEIAPVKATKINKNAPSLSKHEAIEVFNLLRGSYDPTPLRAIRDGLRQRIEWGELSGLHVTDRLDAIVKILFDNRVLFNAPDPARPNVGLVRVERDGLDWLHNQASKNY</sequence>
<comment type="caution">
    <text evidence="1">The sequence shown here is derived from an EMBL/GenBank/DDBJ whole genome shotgun (WGS) entry which is preliminary data.</text>
</comment>
<dbReference type="EMBL" id="JBDPGJ010000004">
    <property type="protein sequence ID" value="MEX0408011.1"/>
    <property type="molecule type" value="Genomic_DNA"/>
</dbReference>
<reference evidence="1 2" key="1">
    <citation type="submission" date="2024-05" db="EMBL/GenBank/DDBJ databases">
        <authorList>
            <person name="Jiang F."/>
        </authorList>
    </citation>
    <scope>NUCLEOTIDE SEQUENCE [LARGE SCALE GENOMIC DNA]</scope>
    <source>
        <strain evidence="1 2">LZ166</strain>
    </source>
</reference>
<evidence type="ECO:0000313" key="1">
    <source>
        <dbReference type="EMBL" id="MEX0408011.1"/>
    </source>
</evidence>
<proteinExistence type="predicted"/>
<name>A0ABV3SML0_9HYPH</name>
<evidence type="ECO:0000313" key="2">
    <source>
        <dbReference type="Proteomes" id="UP001556692"/>
    </source>
</evidence>
<protein>
    <recommendedName>
        <fullName evidence="3">XRE family transcriptional regulator</fullName>
    </recommendedName>
</protein>
<dbReference type="RefSeq" id="WP_367955866.1">
    <property type="nucleotide sequence ID" value="NZ_JBDPGJ010000004.1"/>
</dbReference>
<accession>A0ABV3SML0</accession>
<gene>
    <name evidence="1" type="ORF">ABGN05_20335</name>
</gene>